<dbReference type="SMART" id="SM00220">
    <property type="entry name" value="S_TKc"/>
    <property type="match status" value="1"/>
</dbReference>
<dbReference type="PANTHER" id="PTHR44329:SF298">
    <property type="entry name" value="MIXED LINEAGE KINASE DOMAIN-LIKE PROTEIN"/>
    <property type="match status" value="1"/>
</dbReference>
<dbReference type="Pfam" id="PF07714">
    <property type="entry name" value="PK_Tyr_Ser-Thr"/>
    <property type="match status" value="1"/>
</dbReference>
<accession>A0ABR2KJX9</accession>
<evidence type="ECO:0000256" key="4">
    <source>
        <dbReference type="ARBA" id="ARBA00022840"/>
    </source>
</evidence>
<evidence type="ECO:0000256" key="2">
    <source>
        <dbReference type="ARBA" id="ARBA00022527"/>
    </source>
</evidence>
<evidence type="ECO:0000259" key="6">
    <source>
        <dbReference type="PROSITE" id="PS50011"/>
    </source>
</evidence>
<dbReference type="InterPro" id="IPR001245">
    <property type="entry name" value="Ser-Thr/Tyr_kinase_cat_dom"/>
</dbReference>
<feature type="binding site" evidence="5">
    <location>
        <position position="231"/>
    </location>
    <ligand>
        <name>ATP</name>
        <dbReference type="ChEBI" id="CHEBI:30616"/>
    </ligand>
</feature>
<dbReference type="InterPro" id="IPR017441">
    <property type="entry name" value="Protein_kinase_ATP_BS"/>
</dbReference>
<feature type="domain" description="Protein kinase" evidence="6">
    <location>
        <begin position="202"/>
        <end position="460"/>
    </location>
</feature>
<dbReference type="Pfam" id="PF00071">
    <property type="entry name" value="Ras"/>
    <property type="match status" value="1"/>
</dbReference>
<dbReference type="InterPro" id="IPR008271">
    <property type="entry name" value="Ser/Thr_kinase_AS"/>
</dbReference>
<dbReference type="PROSITE" id="PS00108">
    <property type="entry name" value="PROTEIN_KINASE_ST"/>
    <property type="match status" value="1"/>
</dbReference>
<comment type="caution">
    <text evidence="7">The sequence shown here is derived from an EMBL/GenBank/DDBJ whole genome shotgun (WGS) entry which is preliminary data.</text>
</comment>
<organism evidence="7 8">
    <name type="scientific">Tritrichomonas musculus</name>
    <dbReference type="NCBI Taxonomy" id="1915356"/>
    <lineage>
        <taxon>Eukaryota</taxon>
        <taxon>Metamonada</taxon>
        <taxon>Parabasalia</taxon>
        <taxon>Tritrichomonadida</taxon>
        <taxon>Tritrichomonadidae</taxon>
        <taxon>Tritrichomonas</taxon>
    </lineage>
</organism>
<evidence type="ECO:0000313" key="8">
    <source>
        <dbReference type="Proteomes" id="UP001470230"/>
    </source>
</evidence>
<dbReference type="PANTHER" id="PTHR44329">
    <property type="entry name" value="SERINE/THREONINE-PROTEIN KINASE TNNI3K-RELATED"/>
    <property type="match status" value="1"/>
</dbReference>
<dbReference type="InterPro" id="IPR000719">
    <property type="entry name" value="Prot_kinase_dom"/>
</dbReference>
<evidence type="ECO:0000256" key="5">
    <source>
        <dbReference type="PROSITE-ProRule" id="PRU10141"/>
    </source>
</evidence>
<dbReference type="Proteomes" id="UP001470230">
    <property type="component" value="Unassembled WGS sequence"/>
</dbReference>
<dbReference type="InterPro" id="IPR011009">
    <property type="entry name" value="Kinase-like_dom_sf"/>
</dbReference>
<dbReference type="PROSITE" id="PS51419">
    <property type="entry name" value="RAB"/>
    <property type="match status" value="1"/>
</dbReference>
<keyword evidence="2" id="KW-0808">Transferase</keyword>
<evidence type="ECO:0000256" key="3">
    <source>
        <dbReference type="ARBA" id="ARBA00022741"/>
    </source>
</evidence>
<dbReference type="SMART" id="SM00175">
    <property type="entry name" value="RAB"/>
    <property type="match status" value="1"/>
</dbReference>
<protein>
    <recommendedName>
        <fullName evidence="6">Protein kinase domain-containing protein</fullName>
    </recommendedName>
</protein>
<dbReference type="EMBL" id="JAPFFF010000004">
    <property type="protein sequence ID" value="KAK8891427.1"/>
    <property type="molecule type" value="Genomic_DNA"/>
</dbReference>
<dbReference type="PROSITE" id="PS00107">
    <property type="entry name" value="PROTEIN_KINASE_ATP"/>
    <property type="match status" value="1"/>
</dbReference>
<keyword evidence="3 5" id="KW-0547">Nucleotide-binding</keyword>
<dbReference type="PRINTS" id="PR00109">
    <property type="entry name" value="TYRKINASE"/>
</dbReference>
<evidence type="ECO:0000313" key="7">
    <source>
        <dbReference type="EMBL" id="KAK8891427.1"/>
    </source>
</evidence>
<gene>
    <name evidence="7" type="ORF">M9Y10_028636</name>
</gene>
<reference evidence="7 8" key="1">
    <citation type="submission" date="2024-04" db="EMBL/GenBank/DDBJ databases">
        <title>Tritrichomonas musculus Genome.</title>
        <authorList>
            <person name="Alves-Ferreira E."/>
            <person name="Grigg M."/>
            <person name="Lorenzi H."/>
            <person name="Galac M."/>
        </authorList>
    </citation>
    <scope>NUCLEOTIDE SEQUENCE [LARGE SCALE GENOMIC DNA]</scope>
    <source>
        <strain evidence="7 8">EAF2021</strain>
    </source>
</reference>
<dbReference type="InterPro" id="IPR027417">
    <property type="entry name" value="P-loop_NTPase"/>
</dbReference>
<proteinExistence type="inferred from homology"/>
<keyword evidence="2" id="KW-0418">Kinase</keyword>
<dbReference type="InterPro" id="IPR001806">
    <property type="entry name" value="Small_GTPase"/>
</dbReference>
<evidence type="ECO:0000256" key="1">
    <source>
        <dbReference type="ARBA" id="ARBA00008171"/>
    </source>
</evidence>
<dbReference type="SUPFAM" id="SSF56112">
    <property type="entry name" value="Protein kinase-like (PK-like)"/>
    <property type="match status" value="1"/>
</dbReference>
<comment type="similarity">
    <text evidence="1">Belongs to the protein kinase superfamily. TKL Ser/Thr protein kinase family. ROCO subfamily.</text>
</comment>
<dbReference type="SUPFAM" id="SSF52540">
    <property type="entry name" value="P-loop containing nucleoside triphosphate hydrolases"/>
    <property type="match status" value="1"/>
</dbReference>
<keyword evidence="4 5" id="KW-0067">ATP-binding</keyword>
<sequence length="1136" mass="131394">MNSSVKIAVLGDKKSGKTSFIQSFTYGSITDQPEVTMTNSFIEVVSLINGKETQLSFLDTSTIILSSASPQYNELMDMIKMCSGSIIILDLTNQYSLSTIANYIQIINNNIAIKSEILVIGNKSDLTDTRLISSQDISYLLSKYRFTYFEASFKNQRISNERRLQDFLSRLIGRIECHSIQIQFPHDVGQFELDVNTFKSIYKEKAKIGSGAFGEVIRAEDTRNHEEVAIKTISAEHLIPSDLNLFKREVIVLCRIRNIFLTNIIGFTSQNPFSIIMEYVPNGNLFHYIHQNRTGFAQDNTKKTIIAMGIAYGMAHIHDMKIIHRDLKSMNILLDKNFFPKICDFGVSKLDNSFKSTNFPIGTPQWMAPEMMNNENYTNKVDVYSYSMILYELLAQQVPFYRVSQPELVIKVVNRNERPKLPPNTPKPLEKLMKETWDRDPAKRPDFHAIFERFAIHQVEFEQTNRSDVDKFLNYIRMNNLQDPYLKKINSNVQHAQSQYQLPEIKTPPGIKIQQGPLSIFNTNQNNQIKLKNSNPSTQQKDIAAMKSENLFLDMKMKKNNDLNTNKLVGKSEAEFNLKDGDTQSDEDLSSNFDSLKDLTNQNYQQNFKLISDELTKRSILSFYDVLIKIFDCLKETNVKSKTEIYNIKMILNQLCDIIKRPHFISRFISSHILNHLPFEHPEFIDDSIKVLTSAIEVNANSVTKSFIPIFKPIIENFPKKVIPVYIDYIRNFESVYDPWPFLDSALQSYRYISSYAQNNEQEVTNEKGNDFIVSERYIFIFSYLCKNFPVYRKARCYNCSKYIMRMLPYIKGQSLIAAYSFLCTFYQNSFYFKTENTNDEFSVIEIEYGAINEHLLGVKTDQTIAYAALSFIKLLDKIMCDENKMIDLCKGLLRLAKTNADATLVLIQKIASTKNGYILLTQDQVIYRNPIPTYTNTFALFAELCRQNYIQYQNKGNQQNKISFIFADSIPLLFTRFLAKEPKAALSRISSFISVRNPNANPIHPLFNSQPIYEFSAENVTSLEENGFFSLLIENYQNSQLDIASIKEAFIIVRELSFYAFVQSFVIFVDILVQRYKLKDELQYISIDVLAFLVFKHTQCINQLKRHDLSFLSEEDRNDDCNRKKKFILSATQKI</sequence>
<keyword evidence="8" id="KW-1185">Reference proteome</keyword>
<dbReference type="PROSITE" id="PS50011">
    <property type="entry name" value="PROTEIN_KINASE_DOM"/>
    <property type="match status" value="1"/>
</dbReference>
<dbReference type="Gene3D" id="1.10.510.10">
    <property type="entry name" value="Transferase(Phosphotransferase) domain 1"/>
    <property type="match status" value="1"/>
</dbReference>
<dbReference type="SMART" id="SM00173">
    <property type="entry name" value="RAS"/>
    <property type="match status" value="1"/>
</dbReference>
<dbReference type="Gene3D" id="3.40.50.300">
    <property type="entry name" value="P-loop containing nucleotide triphosphate hydrolases"/>
    <property type="match status" value="1"/>
</dbReference>
<dbReference type="CDD" id="cd13999">
    <property type="entry name" value="STKc_MAP3K-like"/>
    <property type="match status" value="1"/>
</dbReference>
<dbReference type="InterPro" id="IPR051681">
    <property type="entry name" value="Ser/Thr_Kinases-Pseudokinases"/>
</dbReference>
<keyword evidence="2" id="KW-0723">Serine/threonine-protein kinase</keyword>
<name>A0ABR2KJX9_9EUKA</name>